<feature type="transmembrane region" description="Helical" evidence="6">
    <location>
        <begin position="236"/>
        <end position="258"/>
    </location>
</feature>
<keyword evidence="5 6" id="KW-0472">Membrane</keyword>
<dbReference type="EMBL" id="CAEZUO010000155">
    <property type="protein sequence ID" value="CAB4620602.1"/>
    <property type="molecule type" value="Genomic_DNA"/>
</dbReference>
<evidence type="ECO:0000256" key="3">
    <source>
        <dbReference type="ARBA" id="ARBA00022692"/>
    </source>
</evidence>
<accession>A0A6J6IF34</accession>
<feature type="domain" description="Type II secretion system protein GspF" evidence="7">
    <location>
        <begin position="129"/>
        <end position="253"/>
    </location>
</feature>
<dbReference type="GO" id="GO:0005886">
    <property type="term" value="C:plasma membrane"/>
    <property type="evidence" value="ECO:0007669"/>
    <property type="project" value="UniProtKB-SubCell"/>
</dbReference>
<evidence type="ECO:0000256" key="4">
    <source>
        <dbReference type="ARBA" id="ARBA00022989"/>
    </source>
</evidence>
<protein>
    <submittedName>
        <fullName evidence="9">Unannotated protein</fullName>
    </submittedName>
</protein>
<dbReference type="InterPro" id="IPR018076">
    <property type="entry name" value="T2SS_GspF_dom"/>
</dbReference>
<organism evidence="9">
    <name type="scientific">freshwater metagenome</name>
    <dbReference type="NCBI Taxonomy" id="449393"/>
    <lineage>
        <taxon>unclassified sequences</taxon>
        <taxon>metagenomes</taxon>
        <taxon>ecological metagenomes</taxon>
    </lineage>
</organism>
<dbReference type="AlphaFoldDB" id="A0A6J6IF34"/>
<keyword evidence="4 6" id="KW-1133">Transmembrane helix</keyword>
<evidence type="ECO:0000313" key="9">
    <source>
        <dbReference type="EMBL" id="CAB4623105.1"/>
    </source>
</evidence>
<reference evidence="9" key="1">
    <citation type="submission" date="2020-05" db="EMBL/GenBank/DDBJ databases">
        <authorList>
            <person name="Chiriac C."/>
            <person name="Salcher M."/>
            <person name="Ghai R."/>
            <person name="Kavagutti S V."/>
        </authorList>
    </citation>
    <scope>NUCLEOTIDE SEQUENCE</scope>
</reference>
<evidence type="ECO:0000256" key="5">
    <source>
        <dbReference type="ARBA" id="ARBA00023136"/>
    </source>
</evidence>
<feature type="transmembrane region" description="Helical" evidence="6">
    <location>
        <begin position="77"/>
        <end position="102"/>
    </location>
</feature>
<sequence>MTSFAAILLASGVAVLVFAFRKTPQVAGGPTETTWNRVSARRKPALVEAAGLVYGTDRELSKLARQQIVATLTLGGLAALLVVSSPSLTTVLAAVPMVMLGWKGPLMVIRSKEKKRRTEVDLELVDALGEMVMGVEAGLTLDVVMMRYAHARTTPLAEEFRTVLDRIQLGTPRSEALGAMADRTPTPTVRMFSTALTQNQRLGTPLAGVLRQQATTARRQRRQTVEEKAAKVPMKMIFPTVFCILPVLMIVVVGPAIIRLLEVLP</sequence>
<evidence type="ECO:0000259" key="7">
    <source>
        <dbReference type="Pfam" id="PF00482"/>
    </source>
</evidence>
<keyword evidence="2" id="KW-1003">Cell membrane</keyword>
<evidence type="ECO:0000313" key="8">
    <source>
        <dbReference type="EMBL" id="CAB4620602.1"/>
    </source>
</evidence>
<evidence type="ECO:0000256" key="1">
    <source>
        <dbReference type="ARBA" id="ARBA00004651"/>
    </source>
</evidence>
<dbReference type="EMBL" id="CAEZVK010000009">
    <property type="protein sequence ID" value="CAB4623105.1"/>
    <property type="molecule type" value="Genomic_DNA"/>
</dbReference>
<gene>
    <name evidence="8" type="ORF">UFOPK1827_01959</name>
    <name evidence="9" type="ORF">UFOPK2000_00202</name>
</gene>
<comment type="subcellular location">
    <subcellularLocation>
        <location evidence="1">Cell membrane</location>
        <topology evidence="1">Multi-pass membrane protein</topology>
    </subcellularLocation>
</comment>
<dbReference type="PANTHER" id="PTHR35007">
    <property type="entry name" value="INTEGRAL MEMBRANE PROTEIN-RELATED"/>
    <property type="match status" value="1"/>
</dbReference>
<dbReference type="Pfam" id="PF00482">
    <property type="entry name" value="T2SSF"/>
    <property type="match status" value="1"/>
</dbReference>
<evidence type="ECO:0000256" key="2">
    <source>
        <dbReference type="ARBA" id="ARBA00022475"/>
    </source>
</evidence>
<name>A0A6J6IF34_9ZZZZ</name>
<evidence type="ECO:0000256" key="6">
    <source>
        <dbReference type="SAM" id="Phobius"/>
    </source>
</evidence>
<proteinExistence type="predicted"/>
<dbReference type="PANTHER" id="PTHR35007:SF2">
    <property type="entry name" value="PILUS ASSEMBLE PROTEIN"/>
    <property type="match status" value="1"/>
</dbReference>
<keyword evidence="3 6" id="KW-0812">Transmembrane</keyword>